<proteinExistence type="inferred from homology"/>
<comment type="subunit">
    <text evidence="4">Part of the Bam complex.</text>
</comment>
<comment type="similarity">
    <text evidence="4">Belongs to the BamE family.</text>
</comment>
<feature type="domain" description="Outer membrane protein assembly factor BamE" evidence="5">
    <location>
        <begin position="77"/>
        <end position="143"/>
    </location>
</feature>
<comment type="function">
    <text evidence="4">Part of the outer membrane protein assembly complex, which is involved in assembly and insertion of beta-barrel proteins into the outer membrane.</text>
</comment>
<dbReference type="GO" id="GO:1990063">
    <property type="term" value="C:Bam protein complex"/>
    <property type="evidence" value="ECO:0007669"/>
    <property type="project" value="TreeGrafter"/>
</dbReference>
<organism evidence="6 7">
    <name type="scientific">Vibrio atlanticus (strain LGP32)</name>
    <name type="common">Vibrio splendidus (strain Mel32)</name>
    <dbReference type="NCBI Taxonomy" id="575788"/>
    <lineage>
        <taxon>Bacteria</taxon>
        <taxon>Pseudomonadati</taxon>
        <taxon>Pseudomonadota</taxon>
        <taxon>Gammaproteobacteria</taxon>
        <taxon>Vibrionales</taxon>
        <taxon>Vibrionaceae</taxon>
        <taxon>Vibrio</taxon>
    </lineage>
</organism>
<dbReference type="STRING" id="575788.VS_0645"/>
<dbReference type="PANTHER" id="PTHR37482">
    <property type="entry name" value="OUTER MEMBRANE PROTEIN ASSEMBLY FACTOR BAME"/>
    <property type="match status" value="1"/>
</dbReference>
<dbReference type="GO" id="GO:0043165">
    <property type="term" value="P:Gram-negative-bacterium-type cell outer membrane assembly"/>
    <property type="evidence" value="ECO:0007669"/>
    <property type="project" value="UniProtKB-UniRule"/>
</dbReference>
<dbReference type="HOGENOM" id="CLU_083835_4_0_6"/>
<evidence type="ECO:0000256" key="4">
    <source>
        <dbReference type="HAMAP-Rule" id="MF_00925"/>
    </source>
</evidence>
<accession>B7VJW3</accession>
<evidence type="ECO:0000256" key="3">
    <source>
        <dbReference type="ARBA" id="ARBA00023237"/>
    </source>
</evidence>
<dbReference type="EMBL" id="FM954972">
    <property type="protein sequence ID" value="CAV17639.1"/>
    <property type="molecule type" value="Genomic_DNA"/>
</dbReference>
<dbReference type="GO" id="GO:0051205">
    <property type="term" value="P:protein insertion into membrane"/>
    <property type="evidence" value="ECO:0007669"/>
    <property type="project" value="UniProtKB-UniRule"/>
</dbReference>
<keyword evidence="2 4" id="KW-0472">Membrane</keyword>
<evidence type="ECO:0000313" key="7">
    <source>
        <dbReference type="Proteomes" id="UP000009100"/>
    </source>
</evidence>
<reference evidence="6 7" key="1">
    <citation type="submission" date="2009-02" db="EMBL/GenBank/DDBJ databases">
        <title>Vibrio splendidus str. LGP32 complete genome.</title>
        <authorList>
            <person name="Mazel D."/>
            <person name="Le Roux F."/>
        </authorList>
    </citation>
    <scope>NUCLEOTIDE SEQUENCE [LARGE SCALE GENOMIC DNA]</scope>
    <source>
        <strain evidence="6 7">LGP32</strain>
    </source>
</reference>
<dbReference type="Proteomes" id="UP000009100">
    <property type="component" value="Chromosome 1"/>
</dbReference>
<dbReference type="Pfam" id="PF04355">
    <property type="entry name" value="BamE"/>
    <property type="match status" value="1"/>
</dbReference>
<keyword evidence="3 4" id="KW-0998">Cell outer membrane</keyword>
<dbReference type="GO" id="GO:0030674">
    <property type="term" value="F:protein-macromolecule adaptor activity"/>
    <property type="evidence" value="ECO:0007669"/>
    <property type="project" value="TreeGrafter"/>
</dbReference>
<evidence type="ECO:0000259" key="5">
    <source>
        <dbReference type="Pfam" id="PF04355"/>
    </source>
</evidence>
<dbReference type="Gene3D" id="3.30.1450.10">
    <property type="match status" value="1"/>
</dbReference>
<dbReference type="eggNOG" id="COG2913">
    <property type="taxonomic scope" value="Bacteria"/>
</dbReference>
<sequence length="161" mass="18672">MAILQLNSKLPVITSSKRKELFTSCWSLFIIKQYFSEERSQTMRIKKWLVAVPLALTMLTGCSLLEKLVYRIDINQGNYVEQEAVDQLKFGMTKTQVRYVMGSPMLIENGYPDTWYYIYHHQKGHNDPIQKNLVVNFDATGTLVTINGDFEASDEFFESLR</sequence>
<dbReference type="InterPro" id="IPR007450">
    <property type="entry name" value="BamE_dom"/>
</dbReference>
<dbReference type="HAMAP" id="MF_00925">
    <property type="entry name" value="OM_assembly_BamE"/>
    <property type="match status" value="1"/>
</dbReference>
<evidence type="ECO:0000313" key="6">
    <source>
        <dbReference type="EMBL" id="CAV17639.1"/>
    </source>
</evidence>
<dbReference type="InterPro" id="IPR026592">
    <property type="entry name" value="BamE"/>
</dbReference>
<protein>
    <recommendedName>
        <fullName evidence="4">Outer membrane protein assembly factor BamE</fullName>
    </recommendedName>
</protein>
<dbReference type="PANTHER" id="PTHR37482:SF1">
    <property type="entry name" value="OUTER MEMBRANE PROTEIN ASSEMBLY FACTOR BAME"/>
    <property type="match status" value="1"/>
</dbReference>
<keyword evidence="1 4" id="KW-0732">Signal</keyword>
<evidence type="ECO:0000256" key="1">
    <source>
        <dbReference type="ARBA" id="ARBA00022729"/>
    </source>
</evidence>
<name>B7VJW3_VIBA3</name>
<evidence type="ECO:0000256" key="2">
    <source>
        <dbReference type="ARBA" id="ARBA00023136"/>
    </source>
</evidence>
<comment type="subcellular location">
    <subcellularLocation>
        <location evidence="4">Cell outer membrane</location>
    </subcellularLocation>
</comment>
<gene>
    <name evidence="4" type="primary">bamE</name>
    <name evidence="6" type="ordered locus">VS_0645</name>
</gene>
<dbReference type="KEGG" id="vsp:VS_0645"/>
<dbReference type="NCBIfam" id="NF008585">
    <property type="entry name" value="PRK11548.1"/>
    <property type="match status" value="1"/>
</dbReference>
<dbReference type="AlphaFoldDB" id="B7VJW3"/>
<dbReference type="InterPro" id="IPR037873">
    <property type="entry name" value="BamE-like"/>
</dbReference>